<dbReference type="EMBL" id="BARS01044574">
    <property type="protein sequence ID" value="GAG37638.1"/>
    <property type="molecule type" value="Genomic_DNA"/>
</dbReference>
<name>X0XLW0_9ZZZZ</name>
<accession>X0XLW0</accession>
<gene>
    <name evidence="1" type="ORF">S01H1_67316</name>
</gene>
<proteinExistence type="predicted"/>
<dbReference type="AlphaFoldDB" id="X0XLW0"/>
<feature type="non-terminal residue" evidence="1">
    <location>
        <position position="206"/>
    </location>
</feature>
<evidence type="ECO:0000313" key="1">
    <source>
        <dbReference type="EMBL" id="GAG37638.1"/>
    </source>
</evidence>
<organism evidence="1">
    <name type="scientific">marine sediment metagenome</name>
    <dbReference type="NCBI Taxonomy" id="412755"/>
    <lineage>
        <taxon>unclassified sequences</taxon>
        <taxon>metagenomes</taxon>
        <taxon>ecological metagenomes</taxon>
    </lineage>
</organism>
<sequence>MANVENILKSSLALMSLDEIAKKLCYSSNEIVFLHKCLVKQDLSSYLNDSNISIDNLQPFSFPDLVWSAICNRHSSLYTYPAGDFIERALKRTVAVLLFSDDQDTYTQSNTSAQDLNVQHKLYTISKSKKPDYLLKLFLTYFFFELCIAKLRSKIRKNVDLGYSYHFSNGYLIPLSEQMCLRNDLLEKCGQLADKFLPDLKSSLKQ</sequence>
<protein>
    <submittedName>
        <fullName evidence="1">Uncharacterized protein</fullName>
    </submittedName>
</protein>
<reference evidence="1" key="1">
    <citation type="journal article" date="2014" name="Front. Microbiol.">
        <title>High frequency of phylogenetically diverse reductive dehalogenase-homologous genes in deep subseafloor sedimentary metagenomes.</title>
        <authorList>
            <person name="Kawai M."/>
            <person name="Futagami T."/>
            <person name="Toyoda A."/>
            <person name="Takaki Y."/>
            <person name="Nishi S."/>
            <person name="Hori S."/>
            <person name="Arai W."/>
            <person name="Tsubouchi T."/>
            <person name="Morono Y."/>
            <person name="Uchiyama I."/>
            <person name="Ito T."/>
            <person name="Fujiyama A."/>
            <person name="Inagaki F."/>
            <person name="Takami H."/>
        </authorList>
    </citation>
    <scope>NUCLEOTIDE SEQUENCE</scope>
    <source>
        <strain evidence="1">Expedition CK06-06</strain>
    </source>
</reference>
<comment type="caution">
    <text evidence="1">The sequence shown here is derived from an EMBL/GenBank/DDBJ whole genome shotgun (WGS) entry which is preliminary data.</text>
</comment>